<evidence type="ECO:0000313" key="1">
    <source>
        <dbReference type="EMBL" id="PPQ82335.1"/>
    </source>
</evidence>
<dbReference type="EMBL" id="NHTK01005170">
    <property type="protein sequence ID" value="PPQ82335.1"/>
    <property type="molecule type" value="Genomic_DNA"/>
</dbReference>
<reference evidence="1 2" key="1">
    <citation type="journal article" date="2018" name="Evol. Lett.">
        <title>Horizontal gene cluster transfer increased hallucinogenic mushroom diversity.</title>
        <authorList>
            <person name="Reynolds H.T."/>
            <person name="Vijayakumar V."/>
            <person name="Gluck-Thaler E."/>
            <person name="Korotkin H.B."/>
            <person name="Matheny P.B."/>
            <person name="Slot J.C."/>
        </authorList>
    </citation>
    <scope>NUCLEOTIDE SEQUENCE [LARGE SCALE GENOMIC DNA]</scope>
    <source>
        <strain evidence="1 2">2629</strain>
    </source>
</reference>
<evidence type="ECO:0000313" key="2">
    <source>
        <dbReference type="Proteomes" id="UP000284842"/>
    </source>
</evidence>
<name>A0A409WUY3_9AGAR</name>
<organism evidence="1 2">
    <name type="scientific">Panaeolus cyanescens</name>
    <dbReference type="NCBI Taxonomy" id="181874"/>
    <lineage>
        <taxon>Eukaryota</taxon>
        <taxon>Fungi</taxon>
        <taxon>Dikarya</taxon>
        <taxon>Basidiomycota</taxon>
        <taxon>Agaricomycotina</taxon>
        <taxon>Agaricomycetes</taxon>
        <taxon>Agaricomycetidae</taxon>
        <taxon>Agaricales</taxon>
        <taxon>Agaricineae</taxon>
        <taxon>Galeropsidaceae</taxon>
        <taxon>Panaeolus</taxon>
    </lineage>
</organism>
<keyword evidence="2" id="KW-1185">Reference proteome</keyword>
<dbReference type="Proteomes" id="UP000284842">
    <property type="component" value="Unassembled WGS sequence"/>
</dbReference>
<proteinExistence type="predicted"/>
<gene>
    <name evidence="1" type="ORF">CVT24_002254</name>
</gene>
<dbReference type="InParanoid" id="A0A409WUY3"/>
<protein>
    <submittedName>
        <fullName evidence="1">Uncharacterized protein</fullName>
    </submittedName>
</protein>
<comment type="caution">
    <text evidence="1">The sequence shown here is derived from an EMBL/GenBank/DDBJ whole genome shotgun (WGS) entry which is preliminary data.</text>
</comment>
<sequence>MKHKKLEPMQDPFNPQFGSVSVPTYENVRLAACYVWYCNRGERPSDWFVTFVKAGQRKGQEDHSFLLNIGFIDDARDTDQFLDLFYQNVDIDLQALQRIRRYNGIKNGRDAVESKVFKIPFSAEETDPDTPNPPIMTSHSLYSGVNHVYYKVAIDYNDIANAEHVDTSKSLTPHHRPLLFMLSVIATMFFYDYVSDSNASGFTAWLDANGFNASPLYNLMSPPSVDPSS</sequence>
<dbReference type="AlphaFoldDB" id="A0A409WUY3"/>
<accession>A0A409WUY3</accession>